<dbReference type="Proteomes" id="UP001056120">
    <property type="component" value="Linkage Group LG29"/>
</dbReference>
<organism evidence="1 2">
    <name type="scientific">Smallanthus sonchifolius</name>
    <dbReference type="NCBI Taxonomy" id="185202"/>
    <lineage>
        <taxon>Eukaryota</taxon>
        <taxon>Viridiplantae</taxon>
        <taxon>Streptophyta</taxon>
        <taxon>Embryophyta</taxon>
        <taxon>Tracheophyta</taxon>
        <taxon>Spermatophyta</taxon>
        <taxon>Magnoliopsida</taxon>
        <taxon>eudicotyledons</taxon>
        <taxon>Gunneridae</taxon>
        <taxon>Pentapetalae</taxon>
        <taxon>asterids</taxon>
        <taxon>campanulids</taxon>
        <taxon>Asterales</taxon>
        <taxon>Asteraceae</taxon>
        <taxon>Asteroideae</taxon>
        <taxon>Heliantheae alliance</taxon>
        <taxon>Millerieae</taxon>
        <taxon>Smallanthus</taxon>
    </lineage>
</organism>
<sequence length="150" mass="16761">MYKFPRTHNICGDVGNSTCTYNLTQHICELQRLFVLIHNNIQFTANWGQKKPLQMAGKEQKKMMEVGSSKGKAKAATVLPAKKKLVSTRMGEVMVGSVTKVAKNMKNKNKVNPQKHGSEGKLDLKQKKARAICGTSEATINWEKERGTKQ</sequence>
<dbReference type="EMBL" id="CM042046">
    <property type="protein sequence ID" value="KAI3676835.1"/>
    <property type="molecule type" value="Genomic_DNA"/>
</dbReference>
<proteinExistence type="predicted"/>
<evidence type="ECO:0000313" key="1">
    <source>
        <dbReference type="EMBL" id="KAI3676835.1"/>
    </source>
</evidence>
<accession>A0ACB8Y3K2</accession>
<keyword evidence="2" id="KW-1185">Reference proteome</keyword>
<gene>
    <name evidence="1" type="ORF">L1987_86449</name>
</gene>
<protein>
    <submittedName>
        <fullName evidence="1">Uncharacterized protein</fullName>
    </submittedName>
</protein>
<evidence type="ECO:0000313" key="2">
    <source>
        <dbReference type="Proteomes" id="UP001056120"/>
    </source>
</evidence>
<name>A0ACB8Y3K2_9ASTR</name>
<reference evidence="2" key="1">
    <citation type="journal article" date="2022" name="Mol. Ecol. Resour.">
        <title>The genomes of chicory, endive, great burdock and yacon provide insights into Asteraceae palaeo-polyploidization history and plant inulin production.</title>
        <authorList>
            <person name="Fan W."/>
            <person name="Wang S."/>
            <person name="Wang H."/>
            <person name="Wang A."/>
            <person name="Jiang F."/>
            <person name="Liu H."/>
            <person name="Zhao H."/>
            <person name="Xu D."/>
            <person name="Zhang Y."/>
        </authorList>
    </citation>
    <scope>NUCLEOTIDE SEQUENCE [LARGE SCALE GENOMIC DNA]</scope>
    <source>
        <strain evidence="2">cv. Yunnan</strain>
    </source>
</reference>
<reference evidence="1 2" key="2">
    <citation type="journal article" date="2022" name="Mol. Ecol. Resour.">
        <title>The genomes of chicory, endive, great burdock and yacon provide insights into Asteraceae paleo-polyploidization history and plant inulin production.</title>
        <authorList>
            <person name="Fan W."/>
            <person name="Wang S."/>
            <person name="Wang H."/>
            <person name="Wang A."/>
            <person name="Jiang F."/>
            <person name="Liu H."/>
            <person name="Zhao H."/>
            <person name="Xu D."/>
            <person name="Zhang Y."/>
        </authorList>
    </citation>
    <scope>NUCLEOTIDE SEQUENCE [LARGE SCALE GENOMIC DNA]</scope>
    <source>
        <strain evidence="2">cv. Yunnan</strain>
        <tissue evidence="1">Leaves</tissue>
    </source>
</reference>
<comment type="caution">
    <text evidence="1">The sequence shown here is derived from an EMBL/GenBank/DDBJ whole genome shotgun (WGS) entry which is preliminary data.</text>
</comment>